<evidence type="ECO:0000313" key="3">
    <source>
        <dbReference type="EMBL" id="OJJ61529.1"/>
    </source>
</evidence>
<dbReference type="STRING" id="1036612.A0A1L9TQ04"/>
<name>A0A1L9TQ04_9EURO</name>
<dbReference type="PANTHER" id="PTHR31896:SF64">
    <property type="entry name" value="TRICHOTHECENE 3-O-ACETYLTRANSFERASE"/>
    <property type="match status" value="1"/>
</dbReference>
<dbReference type="Proteomes" id="UP000184356">
    <property type="component" value="Unassembled WGS sequence"/>
</dbReference>
<dbReference type="EMBL" id="KV878584">
    <property type="protein sequence ID" value="OJJ61529.1"/>
    <property type="molecule type" value="Genomic_DNA"/>
</dbReference>
<evidence type="ECO:0000313" key="4">
    <source>
        <dbReference type="Proteomes" id="UP000184356"/>
    </source>
</evidence>
<dbReference type="GO" id="GO:0016746">
    <property type="term" value="F:acyltransferase activity"/>
    <property type="evidence" value="ECO:0007669"/>
    <property type="project" value="UniProtKB-KW"/>
</dbReference>
<keyword evidence="1" id="KW-0808">Transferase</keyword>
<protein>
    <recommendedName>
        <fullName evidence="5">Condensation domain-containing protein</fullName>
    </recommendedName>
</protein>
<dbReference type="VEuPathDB" id="FungiDB:ASPSYDRAFT_43440"/>
<dbReference type="AlphaFoldDB" id="A0A1L9TQ04"/>
<dbReference type="GeneID" id="63762723"/>
<proteinExistence type="predicted"/>
<evidence type="ECO:0000256" key="2">
    <source>
        <dbReference type="ARBA" id="ARBA00023315"/>
    </source>
</evidence>
<reference evidence="4" key="1">
    <citation type="journal article" date="2017" name="Genome Biol.">
        <title>Comparative genomics reveals high biological diversity and specific adaptations in the industrially and medically important fungal genus Aspergillus.</title>
        <authorList>
            <person name="de Vries R.P."/>
            <person name="Riley R."/>
            <person name="Wiebenga A."/>
            <person name="Aguilar-Osorio G."/>
            <person name="Amillis S."/>
            <person name="Uchima C.A."/>
            <person name="Anderluh G."/>
            <person name="Asadollahi M."/>
            <person name="Askin M."/>
            <person name="Barry K."/>
            <person name="Battaglia E."/>
            <person name="Bayram O."/>
            <person name="Benocci T."/>
            <person name="Braus-Stromeyer S.A."/>
            <person name="Caldana C."/>
            <person name="Canovas D."/>
            <person name="Cerqueira G.C."/>
            <person name="Chen F."/>
            <person name="Chen W."/>
            <person name="Choi C."/>
            <person name="Clum A."/>
            <person name="Dos Santos R.A."/>
            <person name="Damasio A.R."/>
            <person name="Diallinas G."/>
            <person name="Emri T."/>
            <person name="Fekete E."/>
            <person name="Flipphi M."/>
            <person name="Freyberg S."/>
            <person name="Gallo A."/>
            <person name="Gournas C."/>
            <person name="Habgood R."/>
            <person name="Hainaut M."/>
            <person name="Harispe M.L."/>
            <person name="Henrissat B."/>
            <person name="Hilden K.S."/>
            <person name="Hope R."/>
            <person name="Hossain A."/>
            <person name="Karabika E."/>
            <person name="Karaffa L."/>
            <person name="Karanyi Z."/>
            <person name="Krasevec N."/>
            <person name="Kuo A."/>
            <person name="Kusch H."/>
            <person name="LaButti K."/>
            <person name="Lagendijk E.L."/>
            <person name="Lapidus A."/>
            <person name="Levasseur A."/>
            <person name="Lindquist E."/>
            <person name="Lipzen A."/>
            <person name="Logrieco A.F."/>
            <person name="MacCabe A."/>
            <person name="Maekelae M.R."/>
            <person name="Malavazi I."/>
            <person name="Melin P."/>
            <person name="Meyer V."/>
            <person name="Mielnichuk N."/>
            <person name="Miskei M."/>
            <person name="Molnar A.P."/>
            <person name="Mule G."/>
            <person name="Ngan C.Y."/>
            <person name="Orejas M."/>
            <person name="Orosz E."/>
            <person name="Ouedraogo J.P."/>
            <person name="Overkamp K.M."/>
            <person name="Park H.-S."/>
            <person name="Perrone G."/>
            <person name="Piumi F."/>
            <person name="Punt P.J."/>
            <person name="Ram A.F."/>
            <person name="Ramon A."/>
            <person name="Rauscher S."/>
            <person name="Record E."/>
            <person name="Riano-Pachon D.M."/>
            <person name="Robert V."/>
            <person name="Roehrig J."/>
            <person name="Ruller R."/>
            <person name="Salamov A."/>
            <person name="Salih N.S."/>
            <person name="Samson R.A."/>
            <person name="Sandor E."/>
            <person name="Sanguinetti M."/>
            <person name="Schuetze T."/>
            <person name="Sepcic K."/>
            <person name="Shelest E."/>
            <person name="Sherlock G."/>
            <person name="Sophianopoulou V."/>
            <person name="Squina F.M."/>
            <person name="Sun H."/>
            <person name="Susca A."/>
            <person name="Todd R.B."/>
            <person name="Tsang A."/>
            <person name="Unkles S.E."/>
            <person name="van de Wiele N."/>
            <person name="van Rossen-Uffink D."/>
            <person name="Oliveira J.V."/>
            <person name="Vesth T.C."/>
            <person name="Visser J."/>
            <person name="Yu J.-H."/>
            <person name="Zhou M."/>
            <person name="Andersen M.R."/>
            <person name="Archer D.B."/>
            <person name="Baker S.E."/>
            <person name="Benoit I."/>
            <person name="Brakhage A.A."/>
            <person name="Braus G.H."/>
            <person name="Fischer R."/>
            <person name="Frisvad J.C."/>
            <person name="Goldman G.H."/>
            <person name="Houbraken J."/>
            <person name="Oakley B."/>
            <person name="Pocsi I."/>
            <person name="Scazzocchio C."/>
            <person name="Seiboth B."/>
            <person name="vanKuyk P.A."/>
            <person name="Wortman J."/>
            <person name="Dyer P.S."/>
            <person name="Grigoriev I.V."/>
        </authorList>
    </citation>
    <scope>NUCLEOTIDE SEQUENCE [LARGE SCALE GENOMIC DNA]</scope>
    <source>
        <strain evidence="4">CBS 593.65</strain>
    </source>
</reference>
<dbReference type="Gene3D" id="3.30.559.10">
    <property type="entry name" value="Chloramphenicol acetyltransferase-like domain"/>
    <property type="match status" value="2"/>
</dbReference>
<organism evidence="3 4">
    <name type="scientific">Aspergillus sydowii CBS 593.65</name>
    <dbReference type="NCBI Taxonomy" id="1036612"/>
    <lineage>
        <taxon>Eukaryota</taxon>
        <taxon>Fungi</taxon>
        <taxon>Dikarya</taxon>
        <taxon>Ascomycota</taxon>
        <taxon>Pezizomycotina</taxon>
        <taxon>Eurotiomycetes</taxon>
        <taxon>Eurotiomycetidae</taxon>
        <taxon>Eurotiales</taxon>
        <taxon>Aspergillaceae</taxon>
        <taxon>Aspergillus</taxon>
        <taxon>Aspergillus subgen. Nidulantes</taxon>
    </lineage>
</organism>
<accession>A0A1L9TQ04</accession>
<gene>
    <name evidence="3" type="ORF">ASPSYDRAFT_43440</name>
</gene>
<evidence type="ECO:0008006" key="5">
    <source>
        <dbReference type="Google" id="ProtNLM"/>
    </source>
</evidence>
<sequence length="512" mass="56250">MLAPPAQPQAANGLALPLNDDEKDCANSVNLHPKTVSSVGWQSTFVTPSTPLVPGCMKLSPLDQVENRLIVPLVFVFEISSPSLRQPFLQALKAGLANMIEELPFVAADVVPDCEEQDTIQLQTSEDAGVWLHSQELLEMDYYALERGKFPPSAFSLLSLMPEPRLSQPERSPVLTMLATFIVGGLLLTFNSHHSVMDAAGAFSVVKSLAKHVGALSDGRIISSDNAFLEEALDRSNVPAGIGRKGIPDFPNYRLCETYRYAVERELAEAAVAGVDHPKLALLQRLRLSHWFISEKSMQAIRDEASPLSEGFPVLTDNTIMCALLWRHISRARQLSSRGITANSFISTVNVRRRIEPPLPLDYAGNAIVHAKTSSATADVESGEPGMLYKLATQITNAIEWWTSERIGELIGAIESSETVSKIEPNMDNFQGPDLEVTSVANMDDILSVDWGCGISKVKAVRYCYLPVKDGWVNVLPQGKDGGIDLLIGLEENTLHRLRQDKEWLQLAQEFP</sequence>
<dbReference type="InterPro" id="IPR023213">
    <property type="entry name" value="CAT-like_dom_sf"/>
</dbReference>
<evidence type="ECO:0000256" key="1">
    <source>
        <dbReference type="ARBA" id="ARBA00022679"/>
    </source>
</evidence>
<dbReference type="RefSeq" id="XP_040705335.1">
    <property type="nucleotide sequence ID" value="XM_040846650.1"/>
</dbReference>
<dbReference type="Pfam" id="PF02458">
    <property type="entry name" value="Transferase"/>
    <property type="match status" value="1"/>
</dbReference>
<dbReference type="PANTHER" id="PTHR31896">
    <property type="entry name" value="FAMILY REGULATORY PROTEIN, PUTATIVE (AFU_ORTHOLOGUE AFUA_3G14730)-RELATED"/>
    <property type="match status" value="1"/>
</dbReference>
<dbReference type="InterPro" id="IPR051283">
    <property type="entry name" value="Sec_Metabolite_Acyltrans"/>
</dbReference>
<dbReference type="OrthoDB" id="1862401at2759"/>
<keyword evidence="2" id="KW-0012">Acyltransferase</keyword>
<keyword evidence="4" id="KW-1185">Reference proteome</keyword>